<evidence type="ECO:0000259" key="6">
    <source>
        <dbReference type="PROSITE" id="PS50075"/>
    </source>
</evidence>
<keyword evidence="3" id="KW-0275">Fatty acid biosynthesis</keyword>
<keyword evidence="3" id="KW-0276">Fatty acid metabolism</keyword>
<dbReference type="EMBL" id="CP054257">
    <property type="protein sequence ID" value="QTQ11844.1"/>
    <property type="molecule type" value="Genomic_DNA"/>
</dbReference>
<evidence type="ECO:0000256" key="3">
    <source>
        <dbReference type="HAMAP-Rule" id="MF_01217"/>
    </source>
</evidence>
<comment type="pathway">
    <text evidence="3 5">Lipid metabolism; fatty acid biosynthesis.</text>
</comment>
<keyword evidence="3" id="KW-0443">Lipid metabolism</keyword>
<keyword evidence="3" id="KW-0963">Cytoplasm</keyword>
<dbReference type="GO" id="GO:0009245">
    <property type="term" value="P:lipid A biosynthetic process"/>
    <property type="evidence" value="ECO:0007669"/>
    <property type="project" value="TreeGrafter"/>
</dbReference>
<keyword evidence="3" id="KW-0444">Lipid biosynthesis</keyword>
<dbReference type="Pfam" id="PF00550">
    <property type="entry name" value="PP-binding"/>
    <property type="match status" value="1"/>
</dbReference>
<dbReference type="Gene3D" id="1.10.1200.10">
    <property type="entry name" value="ACP-like"/>
    <property type="match status" value="1"/>
</dbReference>
<evidence type="ECO:0000313" key="10">
    <source>
        <dbReference type="Proteomes" id="UP000671995"/>
    </source>
</evidence>
<dbReference type="RefSeq" id="WP_210116557.1">
    <property type="nucleotide sequence ID" value="NZ_CP054142.1"/>
</dbReference>
<gene>
    <name evidence="3 7" type="primary">acpP</name>
    <name evidence="7" type="ORF">HRI96_06310</name>
    <name evidence="8" type="ORF">HRQ91_05580</name>
</gene>
<sequence length="82" mass="9290">MDELFGKIQKLIAEKLEVDESKVTLESTFRGDLGADSLDTYELVYAIEEELKVTIPDEKANDFETVKDAYDFIKAELAKQGK</sequence>
<dbReference type="PANTHER" id="PTHR20863">
    <property type="entry name" value="ACYL CARRIER PROTEIN"/>
    <property type="match status" value="1"/>
</dbReference>
<keyword evidence="9" id="KW-1185">Reference proteome</keyword>
<dbReference type="GO" id="GO:0000035">
    <property type="term" value="F:acyl binding"/>
    <property type="evidence" value="ECO:0007669"/>
    <property type="project" value="TreeGrafter"/>
</dbReference>
<dbReference type="SUPFAM" id="SSF47336">
    <property type="entry name" value="ACP-like"/>
    <property type="match status" value="1"/>
</dbReference>
<dbReference type="GO" id="GO:0000036">
    <property type="term" value="F:acyl carrier activity"/>
    <property type="evidence" value="ECO:0007669"/>
    <property type="project" value="UniProtKB-UniRule"/>
</dbReference>
<dbReference type="EMBL" id="CP054142">
    <property type="protein sequence ID" value="QTQ13968.1"/>
    <property type="molecule type" value="Genomic_DNA"/>
</dbReference>
<evidence type="ECO:0000256" key="1">
    <source>
        <dbReference type="ARBA" id="ARBA00022450"/>
    </source>
</evidence>
<dbReference type="GO" id="GO:0016020">
    <property type="term" value="C:membrane"/>
    <property type="evidence" value="ECO:0007669"/>
    <property type="project" value="GOC"/>
</dbReference>
<comment type="function">
    <text evidence="3 5">Carrier of the growing fatty acid chain in fatty acid biosynthesis.</text>
</comment>
<evidence type="ECO:0000313" key="8">
    <source>
        <dbReference type="EMBL" id="QTQ13968.1"/>
    </source>
</evidence>
<evidence type="ECO:0000313" key="9">
    <source>
        <dbReference type="Proteomes" id="UP000671908"/>
    </source>
</evidence>
<dbReference type="NCBIfam" id="NF002148">
    <property type="entry name" value="PRK00982.1-2"/>
    <property type="match status" value="1"/>
</dbReference>
<dbReference type="InterPro" id="IPR036736">
    <property type="entry name" value="ACP-like_sf"/>
</dbReference>
<dbReference type="InterPro" id="IPR009081">
    <property type="entry name" value="PP-bd_ACP"/>
</dbReference>
<proteinExistence type="inferred from homology"/>
<name>A0A975F0J0_9SPIR</name>
<dbReference type="Proteomes" id="UP000671995">
    <property type="component" value="Chromosome"/>
</dbReference>
<feature type="modified residue" description="O-(pantetheine 4'-phosphoryl)serine" evidence="3">
    <location>
        <position position="37"/>
    </location>
</feature>
<reference evidence="7 9" key="2">
    <citation type="journal article" date="2021" name="Microbiol. Resour. Announc.">
        <title>Complete Genome Sequences of Three Human Oral Treponema parvum Isolates.</title>
        <authorList>
            <person name="Zeng H."/>
            <person name="Watt R.M."/>
        </authorList>
    </citation>
    <scope>NUCLEOTIDE SEQUENCE</scope>
    <source>
        <strain evidence="8 9">ATCC 700770</strain>
        <strain evidence="7">ATCC 700773</strain>
    </source>
</reference>
<comment type="subcellular location">
    <subcellularLocation>
        <location evidence="3">Cytoplasm</location>
    </subcellularLocation>
</comment>
<dbReference type="AlphaFoldDB" id="A0A975F0J0"/>
<dbReference type="KEGG" id="tpav:HRQ91_05580"/>
<keyword evidence="2 3" id="KW-0597">Phosphoprotein</keyword>
<comment type="similarity">
    <text evidence="3">Belongs to the acyl carrier protein (ACP) family.</text>
</comment>
<dbReference type="HAMAP" id="MF_01217">
    <property type="entry name" value="Acyl_carrier"/>
    <property type="match status" value="1"/>
</dbReference>
<protein>
    <recommendedName>
        <fullName evidence="3 4">Acyl carrier protein</fullName>
        <shortName evidence="3">ACP</shortName>
    </recommendedName>
</protein>
<accession>A0A975F0J0</accession>
<feature type="domain" description="Carrier" evidence="6">
    <location>
        <begin position="2"/>
        <end position="77"/>
    </location>
</feature>
<organism evidence="7 10">
    <name type="scientific">Treponema parvum</name>
    <dbReference type="NCBI Taxonomy" id="138851"/>
    <lineage>
        <taxon>Bacteria</taxon>
        <taxon>Pseudomonadati</taxon>
        <taxon>Spirochaetota</taxon>
        <taxon>Spirochaetia</taxon>
        <taxon>Spirochaetales</taxon>
        <taxon>Treponemataceae</taxon>
        <taxon>Treponema</taxon>
    </lineage>
</organism>
<evidence type="ECO:0000256" key="2">
    <source>
        <dbReference type="ARBA" id="ARBA00022553"/>
    </source>
</evidence>
<reference evidence="7" key="1">
    <citation type="submission" date="2020-05" db="EMBL/GenBank/DDBJ databases">
        <authorList>
            <person name="Zeng H."/>
            <person name="Chan Y.K."/>
            <person name="Watt R.M."/>
        </authorList>
    </citation>
    <scope>NUCLEOTIDE SEQUENCE</scope>
    <source>
        <strain evidence="8">ATCC 700770</strain>
        <strain evidence="7">ATCC 700773</strain>
    </source>
</reference>
<dbReference type="PROSITE" id="PS50075">
    <property type="entry name" value="CARRIER"/>
    <property type="match status" value="1"/>
</dbReference>
<dbReference type="NCBIfam" id="NF002150">
    <property type="entry name" value="PRK00982.1-4"/>
    <property type="match status" value="1"/>
</dbReference>
<dbReference type="Proteomes" id="UP000671908">
    <property type="component" value="Chromosome"/>
</dbReference>
<dbReference type="NCBIfam" id="TIGR00517">
    <property type="entry name" value="acyl_carrier"/>
    <property type="match status" value="1"/>
</dbReference>
<keyword evidence="1 3" id="KW-0596">Phosphopantetheine</keyword>
<dbReference type="GO" id="GO:0005829">
    <property type="term" value="C:cytosol"/>
    <property type="evidence" value="ECO:0007669"/>
    <property type="project" value="TreeGrafter"/>
</dbReference>
<comment type="PTM">
    <text evidence="5">4'-phosphopantetheine is transferred from CoA to a specific serine of apo-ACP by acpS.</text>
</comment>
<dbReference type="InterPro" id="IPR003231">
    <property type="entry name" value="ACP"/>
</dbReference>
<evidence type="ECO:0000256" key="5">
    <source>
        <dbReference type="RuleBase" id="RU003545"/>
    </source>
</evidence>
<dbReference type="PANTHER" id="PTHR20863:SF76">
    <property type="entry name" value="CARRIER DOMAIN-CONTAINING PROTEIN"/>
    <property type="match status" value="1"/>
</dbReference>
<evidence type="ECO:0000256" key="4">
    <source>
        <dbReference type="NCBIfam" id="TIGR00517"/>
    </source>
</evidence>
<comment type="PTM">
    <text evidence="3">4'-phosphopantetheine is transferred from CoA to a specific serine of apo-ACP by AcpS. This modification is essential for activity because fatty acids are bound in thioester linkage to the sulfhydryl of the prosthetic group.</text>
</comment>
<evidence type="ECO:0000313" key="7">
    <source>
        <dbReference type="EMBL" id="QTQ11844.1"/>
    </source>
</evidence>